<evidence type="ECO:0000313" key="3">
    <source>
        <dbReference type="EMBL" id="MFC6088445.1"/>
    </source>
</evidence>
<dbReference type="InterPro" id="IPR008949">
    <property type="entry name" value="Isoprenoid_synthase_dom_sf"/>
</dbReference>
<dbReference type="RefSeq" id="WP_380632986.1">
    <property type="nucleotide sequence ID" value="NZ_JBHSQO010000003.1"/>
</dbReference>
<dbReference type="SUPFAM" id="SSF48576">
    <property type="entry name" value="Terpenoid synthases"/>
    <property type="match status" value="1"/>
</dbReference>
<keyword evidence="4" id="KW-1185">Reference proteome</keyword>
<dbReference type="SFLD" id="SFLDS00005">
    <property type="entry name" value="Isoprenoid_Synthase_Type_I"/>
    <property type="match status" value="1"/>
</dbReference>
<gene>
    <name evidence="3" type="ORF">ACFP3R_04115</name>
</gene>
<accession>A0ABW1P056</accession>
<reference evidence="4" key="1">
    <citation type="journal article" date="2019" name="Int. J. Syst. Evol. Microbiol.">
        <title>The Global Catalogue of Microorganisms (GCM) 10K type strain sequencing project: providing services to taxonomists for standard genome sequencing and annotation.</title>
        <authorList>
            <consortium name="The Broad Institute Genomics Platform"/>
            <consortium name="The Broad Institute Genome Sequencing Center for Infectious Disease"/>
            <person name="Wu L."/>
            <person name="Ma J."/>
        </authorList>
    </citation>
    <scope>NUCLEOTIDE SEQUENCE [LARGE SCALE GENOMIC DNA]</scope>
    <source>
        <strain evidence="4">CGMCC 4.7246</strain>
    </source>
</reference>
<keyword evidence="2" id="KW-0460">Magnesium</keyword>
<comment type="similarity">
    <text evidence="2">Belongs to the terpene synthase family.</text>
</comment>
<organism evidence="3 4">
    <name type="scientific">Saccharothrix lopnurensis</name>
    <dbReference type="NCBI Taxonomy" id="1670621"/>
    <lineage>
        <taxon>Bacteria</taxon>
        <taxon>Bacillati</taxon>
        <taxon>Actinomycetota</taxon>
        <taxon>Actinomycetes</taxon>
        <taxon>Pseudonocardiales</taxon>
        <taxon>Pseudonocardiaceae</taxon>
        <taxon>Saccharothrix</taxon>
    </lineage>
</organism>
<proteinExistence type="inferred from homology"/>
<dbReference type="Proteomes" id="UP001596220">
    <property type="component" value="Unassembled WGS sequence"/>
</dbReference>
<comment type="cofactor">
    <cofactor evidence="2">
        <name>Mg(2+)</name>
        <dbReference type="ChEBI" id="CHEBI:18420"/>
    </cofactor>
</comment>
<evidence type="ECO:0000256" key="2">
    <source>
        <dbReference type="RuleBase" id="RU366034"/>
    </source>
</evidence>
<evidence type="ECO:0000256" key="1">
    <source>
        <dbReference type="ARBA" id="ARBA00023239"/>
    </source>
</evidence>
<dbReference type="PANTHER" id="PTHR35201">
    <property type="entry name" value="TERPENE SYNTHASE"/>
    <property type="match status" value="1"/>
</dbReference>
<name>A0ABW1P056_9PSEU</name>
<protein>
    <recommendedName>
        <fullName evidence="2">Terpene synthase</fullName>
        <ecNumber evidence="2">4.2.3.-</ecNumber>
    </recommendedName>
</protein>
<dbReference type="PANTHER" id="PTHR35201:SF4">
    <property type="entry name" value="BETA-PINACENE SYNTHASE-RELATED"/>
    <property type="match status" value="1"/>
</dbReference>
<dbReference type="InterPro" id="IPR034686">
    <property type="entry name" value="Terpene_cyclase-like_2"/>
</dbReference>
<dbReference type="EC" id="4.2.3.-" evidence="2"/>
<dbReference type="Gene3D" id="1.10.600.10">
    <property type="entry name" value="Farnesyl Diphosphate Synthase"/>
    <property type="match status" value="1"/>
</dbReference>
<dbReference type="SFLD" id="SFLDG01020">
    <property type="entry name" value="Terpene_Cyclase_Like_2"/>
    <property type="match status" value="1"/>
</dbReference>
<evidence type="ECO:0000313" key="4">
    <source>
        <dbReference type="Proteomes" id="UP001596220"/>
    </source>
</evidence>
<dbReference type="EMBL" id="JBHSQO010000003">
    <property type="protein sequence ID" value="MFC6088445.1"/>
    <property type="molecule type" value="Genomic_DNA"/>
</dbReference>
<keyword evidence="1 2" id="KW-0456">Lyase</keyword>
<keyword evidence="2" id="KW-0479">Metal-binding</keyword>
<sequence length="383" mass="42650">MTDAVLRHLHAATALSCADGPGRAVERRAPGRRHVSAVDAPASISLRPFYCPVPAAVHPRAAEAERDALAWVDRIGLAADGEARERLLRTNSADFYARLAPRADYDGLRLAVRWVYWGFLFDDRRCDGGRFSDDPVAFPPMAARVQRAVDAPWSGAVDDRYARAVQDIVRDVYELRTPTQARRFTDAHRAWLFATTWQVANRARGHVPTLDDYAAMRLQTCGGAPTIALLEIANGPEVPGAEMDSPAVRALTEMAITVAAWDNDFHSYDKEAGEHHTDQNLVNVLAHHWRLPPDRAVAEAVRLRDRVLTRFLRLREVVAARPASVALRTYLDCLGHAIRGNNDWAFGVPRYRGLVAPGWADEPADDNPDPLPLPTIAWWWDDL</sequence>
<dbReference type="Pfam" id="PF19086">
    <property type="entry name" value="Terpene_syn_C_2"/>
    <property type="match status" value="1"/>
</dbReference>
<comment type="caution">
    <text evidence="3">The sequence shown here is derived from an EMBL/GenBank/DDBJ whole genome shotgun (WGS) entry which is preliminary data.</text>
</comment>